<dbReference type="STRING" id="4232.A0A251RR02"/>
<dbReference type="AlphaFoldDB" id="A0A251RR02"/>
<feature type="transmembrane region" description="Helical" evidence="1">
    <location>
        <begin position="89"/>
        <end position="110"/>
    </location>
</feature>
<dbReference type="Proteomes" id="UP000215914">
    <property type="component" value="Chromosome 17"/>
</dbReference>
<evidence type="ECO:0000259" key="2">
    <source>
        <dbReference type="Pfam" id="PF02517"/>
    </source>
</evidence>
<proteinExistence type="predicted"/>
<keyword evidence="1" id="KW-0472">Membrane</keyword>
<dbReference type="GO" id="GO:0004175">
    <property type="term" value="F:endopeptidase activity"/>
    <property type="evidence" value="ECO:0007669"/>
    <property type="project" value="UniProtKB-ARBA"/>
</dbReference>
<keyword evidence="5" id="KW-1185">Reference proteome</keyword>
<evidence type="ECO:0000313" key="3">
    <source>
        <dbReference type="EMBL" id="KAF5756011.1"/>
    </source>
</evidence>
<dbReference type="Pfam" id="PF02517">
    <property type="entry name" value="Rce1-like"/>
    <property type="match status" value="1"/>
</dbReference>
<protein>
    <submittedName>
        <fullName evidence="3">CAAX prenyl protease 2</fullName>
    </submittedName>
    <submittedName>
        <fullName evidence="4">Putative CAAX amino terminal protease family protein</fullName>
    </submittedName>
</protein>
<dbReference type="PANTHER" id="PTHR43592">
    <property type="entry name" value="CAAX AMINO TERMINAL PROTEASE"/>
    <property type="match status" value="1"/>
</dbReference>
<dbReference type="PANTHER" id="PTHR43592:SF4">
    <property type="entry name" value="CAAX AMINO TERMINAL PROTEASE FAMILY PROTEIN"/>
    <property type="match status" value="1"/>
</dbReference>
<keyword evidence="1" id="KW-0812">Transmembrane</keyword>
<sequence length="305" mass="33522">MTAATRGVHLSLQLPLPLLSVSLTRSPPSIRSSRKNQFLHSTSITDTCSFKLCCTRNEESSQNMSFKDFSILKTDLECDIGSTWSTMAFYIFSLHIPLSFGGLSVVAQLLQQTALDPNTQVFSLLLIQTLELVLFLSLLKFSDNRFNILSSFKTRLLPEKRNWLLASVLGVGFLLALVFLTSLIADKLVGPKDVNNPILKEILSGGSLSVTGSTLVYCLVTPFLEETVYRGFLLTCLASTMKWEQAVVVSSIVFSASHLSVDSFLQLFVIGVVLGCSYCWSGTLVSPFVIHSLYNALILVITLTS</sequence>
<reference evidence="3 5" key="1">
    <citation type="journal article" date="2017" name="Nature">
        <title>The sunflower genome provides insights into oil metabolism, flowering and Asterid evolution.</title>
        <authorList>
            <person name="Badouin H."/>
            <person name="Gouzy J."/>
            <person name="Grassa C.J."/>
            <person name="Murat F."/>
            <person name="Staton S.E."/>
            <person name="Cottret L."/>
            <person name="Lelandais-Briere C."/>
            <person name="Owens G.L."/>
            <person name="Carrere S."/>
            <person name="Mayjonade B."/>
            <person name="Legrand L."/>
            <person name="Gill N."/>
            <person name="Kane N.C."/>
            <person name="Bowers J.E."/>
            <person name="Hubner S."/>
            <person name="Bellec A."/>
            <person name="Berard A."/>
            <person name="Berges H."/>
            <person name="Blanchet N."/>
            <person name="Boniface M.C."/>
            <person name="Brunel D."/>
            <person name="Catrice O."/>
            <person name="Chaidir N."/>
            <person name="Claudel C."/>
            <person name="Donnadieu C."/>
            <person name="Faraut T."/>
            <person name="Fievet G."/>
            <person name="Helmstetter N."/>
            <person name="King M."/>
            <person name="Knapp S.J."/>
            <person name="Lai Z."/>
            <person name="Le Paslier M.C."/>
            <person name="Lippi Y."/>
            <person name="Lorenzon L."/>
            <person name="Mandel J.R."/>
            <person name="Marage G."/>
            <person name="Marchand G."/>
            <person name="Marquand E."/>
            <person name="Bret-Mestries E."/>
            <person name="Morien E."/>
            <person name="Nambeesan S."/>
            <person name="Nguyen T."/>
            <person name="Pegot-Espagnet P."/>
            <person name="Pouilly N."/>
            <person name="Raftis F."/>
            <person name="Sallet E."/>
            <person name="Schiex T."/>
            <person name="Thomas J."/>
            <person name="Vandecasteele C."/>
            <person name="Vares D."/>
            <person name="Vear F."/>
            <person name="Vautrin S."/>
            <person name="Crespi M."/>
            <person name="Mangin B."/>
            <person name="Burke J.M."/>
            <person name="Salse J."/>
            <person name="Munos S."/>
            <person name="Vincourt P."/>
            <person name="Rieseberg L.H."/>
            <person name="Langlade N.B."/>
        </authorList>
    </citation>
    <scope>NUCLEOTIDE SEQUENCE [LARGE SCALE GENOMIC DNA]</scope>
    <source>
        <strain evidence="5">cv. SF193</strain>
        <tissue evidence="3">Leaves</tissue>
    </source>
</reference>
<dbReference type="InterPro" id="IPR003675">
    <property type="entry name" value="Rce1/LyrA-like_dom"/>
</dbReference>
<organism evidence="4 5">
    <name type="scientific">Helianthus annuus</name>
    <name type="common">Common sunflower</name>
    <dbReference type="NCBI Taxonomy" id="4232"/>
    <lineage>
        <taxon>Eukaryota</taxon>
        <taxon>Viridiplantae</taxon>
        <taxon>Streptophyta</taxon>
        <taxon>Embryophyta</taxon>
        <taxon>Tracheophyta</taxon>
        <taxon>Spermatophyta</taxon>
        <taxon>Magnoliopsida</taxon>
        <taxon>eudicotyledons</taxon>
        <taxon>Gunneridae</taxon>
        <taxon>Pentapetalae</taxon>
        <taxon>asterids</taxon>
        <taxon>campanulids</taxon>
        <taxon>Asterales</taxon>
        <taxon>Asteraceae</taxon>
        <taxon>Asteroideae</taxon>
        <taxon>Heliantheae alliance</taxon>
        <taxon>Heliantheae</taxon>
        <taxon>Helianthus</taxon>
    </lineage>
</organism>
<dbReference type="EMBL" id="MNCJ02000332">
    <property type="protein sequence ID" value="KAF5756011.1"/>
    <property type="molecule type" value="Genomic_DNA"/>
</dbReference>
<dbReference type="Gramene" id="mRNA:HanXRQr2_Chr17g0809591">
    <property type="protein sequence ID" value="mRNA:HanXRQr2_Chr17g0809591"/>
    <property type="gene ID" value="HanXRQr2_Chr17g0809591"/>
</dbReference>
<feature type="transmembrane region" description="Helical" evidence="1">
    <location>
        <begin position="122"/>
        <end position="142"/>
    </location>
</feature>
<reference evidence="3" key="3">
    <citation type="submission" date="2020-06" db="EMBL/GenBank/DDBJ databases">
        <title>Helianthus annuus Genome sequencing and assembly Release 2.</title>
        <authorList>
            <person name="Gouzy J."/>
            <person name="Langlade N."/>
            <person name="Munos S."/>
        </authorList>
    </citation>
    <scope>NUCLEOTIDE SEQUENCE</scope>
    <source>
        <tissue evidence="3">Leaves</tissue>
    </source>
</reference>
<dbReference type="GO" id="GO:0006508">
    <property type="term" value="P:proteolysis"/>
    <property type="evidence" value="ECO:0007669"/>
    <property type="project" value="UniProtKB-KW"/>
</dbReference>
<evidence type="ECO:0000313" key="4">
    <source>
        <dbReference type="EMBL" id="OTF86690.1"/>
    </source>
</evidence>
<dbReference type="FunCoup" id="A0A251RR02">
    <property type="interactions" value="1253"/>
</dbReference>
<keyword evidence="4" id="KW-0378">Hydrolase</keyword>
<dbReference type="InParanoid" id="A0A251RR02"/>
<feature type="transmembrane region" description="Helical" evidence="1">
    <location>
        <begin position="163"/>
        <end position="185"/>
    </location>
</feature>
<name>A0A251RR02_HELAN</name>
<reference evidence="4" key="2">
    <citation type="submission" date="2017-02" db="EMBL/GenBank/DDBJ databases">
        <title>Sunflower complete genome.</title>
        <authorList>
            <person name="Langlade N."/>
            <person name="Munos S."/>
        </authorList>
    </citation>
    <scope>NUCLEOTIDE SEQUENCE [LARGE SCALE GENOMIC DNA]</scope>
    <source>
        <tissue evidence="4">Leaves</tissue>
    </source>
</reference>
<keyword evidence="1" id="KW-1133">Transmembrane helix</keyword>
<dbReference type="OMA" id="WSTFALY"/>
<evidence type="ECO:0000256" key="1">
    <source>
        <dbReference type="SAM" id="Phobius"/>
    </source>
</evidence>
<dbReference type="OrthoDB" id="1742244at2759"/>
<dbReference type="EMBL" id="CM007906">
    <property type="protein sequence ID" value="OTF86690.1"/>
    <property type="molecule type" value="Genomic_DNA"/>
</dbReference>
<feature type="domain" description="CAAX prenyl protease 2/Lysostaphin resistance protein A-like" evidence="2">
    <location>
        <begin position="213"/>
        <end position="297"/>
    </location>
</feature>
<evidence type="ECO:0000313" key="5">
    <source>
        <dbReference type="Proteomes" id="UP000215914"/>
    </source>
</evidence>
<keyword evidence="4" id="KW-0645">Protease</keyword>
<gene>
    <name evidence="4" type="ORF">HannXRQ_Chr17g0553531</name>
    <name evidence="3" type="ORF">HanXRQr2_Chr17g0809591</name>
</gene>
<dbReference type="GO" id="GO:0080120">
    <property type="term" value="P:CAAX-box protein maturation"/>
    <property type="evidence" value="ECO:0007669"/>
    <property type="project" value="UniProtKB-ARBA"/>
</dbReference>
<accession>A0A251RR02</accession>